<sequence>MSYHHTYAHTQTPYSPTLPNLIQSRALATSSIPFSQTTHTLIDVSSPPPPLPPPRGMGMCDVSPTTSSPSLYSRVGHSPRSHMIVRASRRFRVLSESDLSSEEEADDGEEVALEEEEEDPRRMSMVGGPKLRKYTETPWEEDWTLEPVPSGNIIYGRDAHHPPSSEMFSGFRHATRMISAATLTRSRTRDASTSSSINTVSDTFSPGGTMDTSSTRRGLAHILGVSGNNTTSGGPKHLLPSASGLSLASNNTTSTASSDERTDPITPKLRQGASDTSFTGLGSPTLIMATSKVRKSVTTTHRHDFSTTMVDQLTHSHSHFPPTTTPKAHTRVPVQPIHDNHTKLLLSKVIEQNLRSNTLALSPALGGNGFKASDRPLLSSGSPGFGLITLEVAQERERKRNAARLGVSAESSSIAPERQPQTEVVPLEIALQRLEMSSHSRPNTTYSTFPPASGSEGPVPTPLPSPPTTTNRIRTKKSGLMKLFNKASGGAYPPVPPQSSTTVVHQNTSATPGGKKGRPSTRQSGKSFNNRTKDVHTPTQSASVQDDLVTETTSHISSVLKPQLELRPISMTFTRGLPIDYLTHSSPRSTTSKSRTGPGNGDVCGSTPLRHAPTSSSTSSSSIDGTDPAVRMRSTLYDLDAGTIPDLLPEGGHAATISTDVVEQILRNARKGWKLQLFELEAQLRELRDELDETRATKSANAGARRSAGGVTCTSCGCSCGNVSASSDGGDNDLLSTRRVIDRARVKTAGARGVFGSGSLYE</sequence>
<dbReference type="Proteomes" id="UP000322225">
    <property type="component" value="Chromosome 1"/>
</dbReference>
<feature type="compositionally biased region" description="Polar residues" evidence="2">
    <location>
        <begin position="197"/>
        <end position="216"/>
    </location>
</feature>
<organism evidence="3 4">
    <name type="scientific">Kwoniella shandongensis</name>
    <dbReference type="NCBI Taxonomy" id="1734106"/>
    <lineage>
        <taxon>Eukaryota</taxon>
        <taxon>Fungi</taxon>
        <taxon>Dikarya</taxon>
        <taxon>Basidiomycota</taxon>
        <taxon>Agaricomycotina</taxon>
        <taxon>Tremellomycetes</taxon>
        <taxon>Tremellales</taxon>
        <taxon>Cryptococcaceae</taxon>
        <taxon>Kwoniella</taxon>
    </lineage>
</organism>
<feature type="compositionally biased region" description="Polar residues" evidence="2">
    <location>
        <begin position="537"/>
        <end position="549"/>
    </location>
</feature>
<feature type="compositionally biased region" description="Acidic residues" evidence="2">
    <location>
        <begin position="99"/>
        <end position="118"/>
    </location>
</feature>
<feature type="region of interest" description="Disordered" evidence="2">
    <location>
        <begin position="491"/>
        <end position="549"/>
    </location>
</feature>
<feature type="compositionally biased region" description="Polar residues" evidence="2">
    <location>
        <begin position="520"/>
        <end position="530"/>
    </location>
</feature>
<feature type="region of interest" description="Disordered" evidence="2">
    <location>
        <begin position="184"/>
        <end position="277"/>
    </location>
</feature>
<dbReference type="GeneID" id="43587112"/>
<keyword evidence="1" id="KW-0175">Coiled coil</keyword>
<evidence type="ECO:0000256" key="2">
    <source>
        <dbReference type="SAM" id="MobiDB-lite"/>
    </source>
</evidence>
<dbReference type="OrthoDB" id="2565072at2759"/>
<feature type="coiled-coil region" evidence="1">
    <location>
        <begin position="670"/>
        <end position="697"/>
    </location>
</feature>
<dbReference type="EMBL" id="CP144051">
    <property type="protein sequence ID" value="WWD15918.1"/>
    <property type="molecule type" value="Genomic_DNA"/>
</dbReference>
<keyword evidence="4" id="KW-1185">Reference proteome</keyword>
<accession>A0A5M6C7V0</accession>
<protein>
    <submittedName>
        <fullName evidence="3">Uncharacterized protein</fullName>
    </submittedName>
</protein>
<feature type="region of interest" description="Disordered" evidence="2">
    <location>
        <begin position="437"/>
        <end position="473"/>
    </location>
</feature>
<dbReference type="RefSeq" id="XP_031862800.1">
    <property type="nucleotide sequence ID" value="XM_032002993.1"/>
</dbReference>
<feature type="compositionally biased region" description="Low complexity" evidence="2">
    <location>
        <begin position="238"/>
        <end position="257"/>
    </location>
</feature>
<dbReference type="AlphaFoldDB" id="A0A5M6C7V0"/>
<evidence type="ECO:0000256" key="1">
    <source>
        <dbReference type="SAM" id="Coils"/>
    </source>
</evidence>
<name>A0A5M6C7V0_9TREE</name>
<feature type="compositionally biased region" description="Low complexity" evidence="2">
    <location>
        <begin position="184"/>
        <end position="196"/>
    </location>
</feature>
<reference evidence="3" key="1">
    <citation type="submission" date="2017-08" db="EMBL/GenBank/DDBJ databases">
        <authorList>
            <person name="Cuomo C."/>
            <person name="Billmyre B."/>
            <person name="Heitman J."/>
        </authorList>
    </citation>
    <scope>NUCLEOTIDE SEQUENCE</scope>
    <source>
        <strain evidence="3">CBS 12478</strain>
    </source>
</reference>
<feature type="compositionally biased region" description="Low complexity" evidence="2">
    <location>
        <begin position="585"/>
        <end position="597"/>
    </location>
</feature>
<dbReference type="KEGG" id="ksn:43587112"/>
<proteinExistence type="predicted"/>
<feature type="region of interest" description="Disordered" evidence="2">
    <location>
        <begin position="583"/>
        <end position="628"/>
    </location>
</feature>
<evidence type="ECO:0000313" key="3">
    <source>
        <dbReference type="EMBL" id="WWD15918.1"/>
    </source>
</evidence>
<feature type="compositionally biased region" description="Polar residues" evidence="2">
    <location>
        <begin position="437"/>
        <end position="450"/>
    </location>
</feature>
<evidence type="ECO:0000313" key="4">
    <source>
        <dbReference type="Proteomes" id="UP000322225"/>
    </source>
</evidence>
<feature type="region of interest" description="Disordered" evidence="2">
    <location>
        <begin position="95"/>
        <end position="128"/>
    </location>
</feature>
<reference evidence="3" key="2">
    <citation type="submission" date="2024-01" db="EMBL/GenBank/DDBJ databases">
        <title>Comparative genomics of Cryptococcus and Kwoniella reveals pathogenesis evolution and contrasting modes of karyotype evolution via chromosome fusion or intercentromeric recombination.</title>
        <authorList>
            <person name="Coelho M.A."/>
            <person name="David-Palma M."/>
            <person name="Shea T."/>
            <person name="Bowers K."/>
            <person name="McGinley-Smith S."/>
            <person name="Mohammad A.W."/>
            <person name="Gnirke A."/>
            <person name="Yurkov A.M."/>
            <person name="Nowrousian M."/>
            <person name="Sun S."/>
            <person name="Cuomo C.A."/>
            <person name="Heitman J."/>
        </authorList>
    </citation>
    <scope>NUCLEOTIDE SEQUENCE</scope>
    <source>
        <strain evidence="3">CBS 12478</strain>
    </source>
</reference>
<gene>
    <name evidence="3" type="ORF">CI109_100342</name>
</gene>